<organism evidence="11 12">
    <name type="scientific">Corynebacterium mycetoides</name>
    <dbReference type="NCBI Taxonomy" id="38302"/>
    <lineage>
        <taxon>Bacteria</taxon>
        <taxon>Bacillati</taxon>
        <taxon>Actinomycetota</taxon>
        <taxon>Actinomycetes</taxon>
        <taxon>Mycobacteriales</taxon>
        <taxon>Corynebacteriaceae</taxon>
        <taxon>Corynebacterium</taxon>
    </lineage>
</organism>
<dbReference type="InterPro" id="IPR027417">
    <property type="entry name" value="P-loop_NTPase"/>
</dbReference>
<keyword evidence="7 10" id="KW-0067">ATP-binding</keyword>
<proteinExistence type="inferred from homology"/>
<comment type="similarity">
    <text evidence="2 10">Belongs to the gluconokinase GntK/GntV family.</text>
</comment>
<comment type="catalytic activity">
    <reaction evidence="9 10">
        <text>D-gluconate + ATP = 6-phospho-D-gluconate + ADP + H(+)</text>
        <dbReference type="Rhea" id="RHEA:19433"/>
        <dbReference type="ChEBI" id="CHEBI:15378"/>
        <dbReference type="ChEBI" id="CHEBI:18391"/>
        <dbReference type="ChEBI" id="CHEBI:30616"/>
        <dbReference type="ChEBI" id="CHEBI:58759"/>
        <dbReference type="ChEBI" id="CHEBI:456216"/>
        <dbReference type="EC" id="2.7.1.12"/>
    </reaction>
</comment>
<evidence type="ECO:0000256" key="10">
    <source>
        <dbReference type="RuleBase" id="RU363066"/>
    </source>
</evidence>
<comment type="pathway">
    <text evidence="1">Carbohydrate acid metabolism.</text>
</comment>
<gene>
    <name evidence="11" type="ORF">SAMN04488535_1576</name>
</gene>
<dbReference type="Proteomes" id="UP000199350">
    <property type="component" value="Chromosome I"/>
</dbReference>
<evidence type="ECO:0000256" key="6">
    <source>
        <dbReference type="ARBA" id="ARBA00022777"/>
    </source>
</evidence>
<dbReference type="InterPro" id="IPR031322">
    <property type="entry name" value="Shikimate/glucono_kinase"/>
</dbReference>
<dbReference type="GO" id="GO:0005524">
    <property type="term" value="F:ATP binding"/>
    <property type="evidence" value="ECO:0007669"/>
    <property type="project" value="UniProtKB-KW"/>
</dbReference>
<evidence type="ECO:0000256" key="8">
    <source>
        <dbReference type="ARBA" id="ARBA00023064"/>
    </source>
</evidence>
<dbReference type="Pfam" id="PF01202">
    <property type="entry name" value="SKI"/>
    <property type="match status" value="1"/>
</dbReference>
<evidence type="ECO:0000313" key="11">
    <source>
        <dbReference type="EMBL" id="SDM01576.1"/>
    </source>
</evidence>
<keyword evidence="8" id="KW-0311">Gluconate utilization</keyword>
<evidence type="ECO:0000256" key="9">
    <source>
        <dbReference type="ARBA" id="ARBA00048090"/>
    </source>
</evidence>
<accession>A0A1G9PS17</accession>
<dbReference type="RefSeq" id="WP_092150913.1">
    <property type="nucleotide sequence ID" value="NZ_LT629700.1"/>
</dbReference>
<dbReference type="CDD" id="cd02021">
    <property type="entry name" value="GntK"/>
    <property type="match status" value="1"/>
</dbReference>
<name>A0A1G9PS17_9CORY</name>
<dbReference type="InterPro" id="IPR006001">
    <property type="entry name" value="Therm_gnt_kin"/>
</dbReference>
<dbReference type="SUPFAM" id="SSF52540">
    <property type="entry name" value="P-loop containing nucleoside triphosphate hydrolases"/>
    <property type="match status" value="1"/>
</dbReference>
<dbReference type="PANTHER" id="PTHR43442">
    <property type="entry name" value="GLUCONOKINASE-RELATED"/>
    <property type="match status" value="1"/>
</dbReference>
<dbReference type="NCBIfam" id="TIGR01313">
    <property type="entry name" value="therm_gnt_kin"/>
    <property type="match status" value="1"/>
</dbReference>
<evidence type="ECO:0000256" key="4">
    <source>
        <dbReference type="ARBA" id="ARBA00022679"/>
    </source>
</evidence>
<dbReference type="STRING" id="38302.SAMN04488535_1576"/>
<evidence type="ECO:0000256" key="7">
    <source>
        <dbReference type="ARBA" id="ARBA00022840"/>
    </source>
</evidence>
<keyword evidence="4 10" id="KW-0808">Transferase</keyword>
<protein>
    <recommendedName>
        <fullName evidence="3 10">Gluconokinase</fullName>
        <ecNumber evidence="3 10">2.7.1.12</ecNumber>
    </recommendedName>
</protein>
<dbReference type="PANTHER" id="PTHR43442:SF3">
    <property type="entry name" value="GLUCONOKINASE-RELATED"/>
    <property type="match status" value="1"/>
</dbReference>
<dbReference type="GO" id="GO:0005737">
    <property type="term" value="C:cytoplasm"/>
    <property type="evidence" value="ECO:0007669"/>
    <property type="project" value="TreeGrafter"/>
</dbReference>
<reference evidence="12" key="1">
    <citation type="submission" date="2016-10" db="EMBL/GenBank/DDBJ databases">
        <authorList>
            <person name="Varghese N."/>
            <person name="Submissions S."/>
        </authorList>
    </citation>
    <scope>NUCLEOTIDE SEQUENCE [LARGE SCALE GENOMIC DNA]</scope>
    <source>
        <strain evidence="12">DSM 20632</strain>
    </source>
</reference>
<dbReference type="EC" id="2.7.1.12" evidence="3 10"/>
<evidence type="ECO:0000256" key="1">
    <source>
        <dbReference type="ARBA" id="ARBA00004761"/>
    </source>
</evidence>
<dbReference type="EMBL" id="LT629700">
    <property type="protein sequence ID" value="SDM01576.1"/>
    <property type="molecule type" value="Genomic_DNA"/>
</dbReference>
<keyword evidence="12" id="KW-1185">Reference proteome</keyword>
<keyword evidence="5 10" id="KW-0547">Nucleotide-binding</keyword>
<evidence type="ECO:0000256" key="3">
    <source>
        <dbReference type="ARBA" id="ARBA00012054"/>
    </source>
</evidence>
<keyword evidence="6 10" id="KW-0418">Kinase</keyword>
<evidence type="ECO:0000313" key="12">
    <source>
        <dbReference type="Proteomes" id="UP000199350"/>
    </source>
</evidence>
<dbReference type="OrthoDB" id="9795716at2"/>
<evidence type="ECO:0000256" key="5">
    <source>
        <dbReference type="ARBA" id="ARBA00022741"/>
    </source>
</evidence>
<dbReference type="FunFam" id="3.40.50.300:FF:000522">
    <property type="entry name" value="Gluconokinase"/>
    <property type="match status" value="1"/>
</dbReference>
<evidence type="ECO:0000256" key="2">
    <source>
        <dbReference type="ARBA" id="ARBA00008420"/>
    </source>
</evidence>
<dbReference type="Gene3D" id="3.40.50.300">
    <property type="entry name" value="P-loop containing nucleotide triphosphate hydrolases"/>
    <property type="match status" value="1"/>
</dbReference>
<dbReference type="AlphaFoldDB" id="A0A1G9PS17"/>
<sequence length="172" mass="18824">MNPGIPALRVVVMGVSGSGKSTVGAHLAAILGLDYLDGDDLHPRANVEKMASGQPLNDVDRAPWLEAVGKRLAEHPEGLVLGCSALKRAYRDLIRRYAPDVYFVHLVGSFDLLYERMKTRPGHFMPPELLNSQFATLEPLGDDEAGHVFDVSSPPEEIALNAARWLRQTSPE</sequence>
<dbReference type="GO" id="GO:0046316">
    <property type="term" value="F:gluconokinase activity"/>
    <property type="evidence" value="ECO:0007669"/>
    <property type="project" value="UniProtKB-EC"/>
</dbReference>
<dbReference type="GO" id="GO:0019521">
    <property type="term" value="P:D-gluconate metabolic process"/>
    <property type="evidence" value="ECO:0007669"/>
    <property type="project" value="UniProtKB-KW"/>
</dbReference>